<sequence>MSQQVVPCPQCRSTQGQAIPSTFVAWWVVNGICFPKKIGMPQEDANNREISGFLTYLKCGNFSRSFHDEFRDWISKPQSSQRASFDFTPSNRELGLLSFKEWAENTWTWYKENLPTSSEHEIHRFVPTHTITGPTVTVSSSWQCCPHLPGAIDEVNHITFWHQYAFTLFGLTDALEESKDSITALETEIASAEDEGVMAEPREIKEVEEVKKREVEGAIELRGRWRSDREAPIFVIHPPNLEEPSPLTFREWKAKFGFSDPMSCELYLEANDYACQLGEFRAKVDDLRFISRKFFDFEPVSIKDSHPGMRVEEPRALGLMSFREWKRKQRRFDRDLNLYGMYVEDKSEAWAWVWHHWRSEDAINLRGRLNEKWHLALDPDAELPGLETASTENPRIASEERRDNEEATASEEAPAQPRWGRTMEAEEDAQEDETLPMTFAVWCASPLAPQNPDRGKNTYSALRSDLKAYTSYLGGYNHRAYPRIYQDPIRSGHFEVRDLERKEYKLGTYSGWHLEAYTLYLSRFGEGTVGGFLLVLDWRARDDRRELCGLPHSDPLTTEITTVLRYLVQYIVSKKDKAYRAPTAEQWSTVRKAYKRVEAIEATMRARAEVVVQDEEEDIAMEISSGEESDSAMIGDLDEPENGAAREQWIDAGSGTLVAELINEYGQRGRRLQAKANRSTEEMRQDKGQLRQNEEELRRGIVHVSLVQPNSGHEEWGTGKDNDRQDGGGDDSDGRFRWDHPAMVQVPTTHY</sequence>
<evidence type="ECO:0000256" key="1">
    <source>
        <dbReference type="SAM" id="MobiDB-lite"/>
    </source>
</evidence>
<dbReference type="AlphaFoldDB" id="A0A2J6PX20"/>
<dbReference type="OrthoDB" id="3528961at2759"/>
<gene>
    <name evidence="2" type="ORF">NA56DRAFT_706496</name>
</gene>
<feature type="region of interest" description="Disordered" evidence="1">
    <location>
        <begin position="707"/>
        <end position="751"/>
    </location>
</feature>
<dbReference type="EMBL" id="KZ613493">
    <property type="protein sequence ID" value="PMD18582.1"/>
    <property type="molecule type" value="Genomic_DNA"/>
</dbReference>
<evidence type="ECO:0000313" key="3">
    <source>
        <dbReference type="Proteomes" id="UP000235672"/>
    </source>
</evidence>
<protein>
    <submittedName>
        <fullName evidence="2">Uncharacterized protein</fullName>
    </submittedName>
</protein>
<organism evidence="2 3">
    <name type="scientific">Hyaloscypha hepaticicola</name>
    <dbReference type="NCBI Taxonomy" id="2082293"/>
    <lineage>
        <taxon>Eukaryota</taxon>
        <taxon>Fungi</taxon>
        <taxon>Dikarya</taxon>
        <taxon>Ascomycota</taxon>
        <taxon>Pezizomycotina</taxon>
        <taxon>Leotiomycetes</taxon>
        <taxon>Helotiales</taxon>
        <taxon>Hyaloscyphaceae</taxon>
        <taxon>Hyaloscypha</taxon>
    </lineage>
</organism>
<proteinExistence type="predicted"/>
<dbReference type="Proteomes" id="UP000235672">
    <property type="component" value="Unassembled WGS sequence"/>
</dbReference>
<evidence type="ECO:0000313" key="2">
    <source>
        <dbReference type="EMBL" id="PMD18582.1"/>
    </source>
</evidence>
<accession>A0A2J6PX20</accession>
<reference evidence="2 3" key="1">
    <citation type="submission" date="2016-05" db="EMBL/GenBank/DDBJ databases">
        <title>A degradative enzymes factory behind the ericoid mycorrhizal symbiosis.</title>
        <authorList>
            <consortium name="DOE Joint Genome Institute"/>
            <person name="Martino E."/>
            <person name="Morin E."/>
            <person name="Grelet G."/>
            <person name="Kuo A."/>
            <person name="Kohler A."/>
            <person name="Daghino S."/>
            <person name="Barry K."/>
            <person name="Choi C."/>
            <person name="Cichocki N."/>
            <person name="Clum A."/>
            <person name="Copeland A."/>
            <person name="Hainaut M."/>
            <person name="Haridas S."/>
            <person name="Labutti K."/>
            <person name="Lindquist E."/>
            <person name="Lipzen A."/>
            <person name="Khouja H.-R."/>
            <person name="Murat C."/>
            <person name="Ohm R."/>
            <person name="Olson A."/>
            <person name="Spatafora J."/>
            <person name="Veneault-Fourrey C."/>
            <person name="Henrissat B."/>
            <person name="Grigoriev I."/>
            <person name="Martin F."/>
            <person name="Perotto S."/>
        </authorList>
    </citation>
    <scope>NUCLEOTIDE SEQUENCE [LARGE SCALE GENOMIC DNA]</scope>
    <source>
        <strain evidence="2 3">UAMH 7357</strain>
    </source>
</reference>
<feature type="compositionally biased region" description="Basic and acidic residues" evidence="1">
    <location>
        <begin position="712"/>
        <end position="740"/>
    </location>
</feature>
<keyword evidence="3" id="KW-1185">Reference proteome</keyword>
<name>A0A2J6PX20_9HELO</name>
<feature type="region of interest" description="Disordered" evidence="1">
    <location>
        <begin position="384"/>
        <end position="430"/>
    </location>
</feature>